<protein>
    <submittedName>
        <fullName evidence="1">LAMI_0D08174g1_1</fullName>
    </submittedName>
</protein>
<sequence length="225" mass="26131">MAARDSRRERHLMSLPVSIRPFIDKDFIHDWTSSILIDIAQDKYDVLTFDAYFWFFVKPHQNGIINLKELEALLQKAVPEHVQELAVMMKKFENIILSDYLGLISLHDKTEVKAILNNKLFQLASHNSDEYDAELDSKLLVIPRSEILACNRQHCFDFLRGKLSPFVDGDHQYILQLRIMGLLFADDPHPLSMRLLCRKLKSDLGSEARGFVLSLQRYITEREAT</sequence>
<evidence type="ECO:0000313" key="2">
    <source>
        <dbReference type="Proteomes" id="UP000191024"/>
    </source>
</evidence>
<accession>A0A1G4JCR9</accession>
<gene>
    <name evidence="1" type="ORF">LAMI_0D08174G</name>
</gene>
<reference evidence="1 2" key="1">
    <citation type="submission" date="2016-03" db="EMBL/GenBank/DDBJ databases">
        <authorList>
            <person name="Devillers H."/>
        </authorList>
    </citation>
    <scope>NUCLEOTIDE SEQUENCE [LARGE SCALE GENOMIC DNA]</scope>
    <source>
        <strain evidence="1">CBS 11717</strain>
    </source>
</reference>
<name>A0A1G4JCR9_9SACH</name>
<dbReference type="EMBL" id="LT598463">
    <property type="protein sequence ID" value="SCU87954.1"/>
    <property type="molecule type" value="Genomic_DNA"/>
</dbReference>
<keyword evidence="2" id="KW-1185">Reference proteome</keyword>
<organism evidence="1 2">
    <name type="scientific">Lachancea mirantina</name>
    <dbReference type="NCBI Taxonomy" id="1230905"/>
    <lineage>
        <taxon>Eukaryota</taxon>
        <taxon>Fungi</taxon>
        <taxon>Dikarya</taxon>
        <taxon>Ascomycota</taxon>
        <taxon>Saccharomycotina</taxon>
        <taxon>Saccharomycetes</taxon>
        <taxon>Saccharomycetales</taxon>
        <taxon>Saccharomycetaceae</taxon>
        <taxon>Lachancea</taxon>
    </lineage>
</organism>
<dbReference type="AlphaFoldDB" id="A0A1G4JCR9"/>
<dbReference type="Proteomes" id="UP000191024">
    <property type="component" value="Chromosome D"/>
</dbReference>
<proteinExistence type="predicted"/>
<evidence type="ECO:0000313" key="1">
    <source>
        <dbReference type="EMBL" id="SCU87954.1"/>
    </source>
</evidence>